<proteinExistence type="predicted"/>
<dbReference type="KEGG" id="pdw:BV82_4251"/>
<sequence length="232" mass="26916">MEEIEQHWLYALSAPMVALNGASYTAATYFETDVEDEADLKKWWGISNRQELLKILTMADTGHAQQVKDAYWQAARCLPSEWQQVLELLSPRQRIQYQFALRTLADCGQGGVRAWDIGRMSYLLRAGLRKGYVSLDESLWLHGRLALRARHYYNDWDRYLAGYLFGRALWNCSSSSDEELAQNLERQGSEHWNRCIMMNLSQNALDFFANIPWDLPLNLPECPDTLPKDCWS</sequence>
<keyword evidence="3" id="KW-1185">Reference proteome</keyword>
<organism evidence="2 3">
    <name type="scientific">Pseudomonas donghuensis</name>
    <dbReference type="NCBI Taxonomy" id="1163398"/>
    <lineage>
        <taxon>Bacteria</taxon>
        <taxon>Pseudomonadati</taxon>
        <taxon>Pseudomonadota</taxon>
        <taxon>Gammaproteobacteria</taxon>
        <taxon>Pseudomonadales</taxon>
        <taxon>Pseudomonadaceae</taxon>
        <taxon>Pseudomonas</taxon>
    </lineage>
</organism>
<reference evidence="2 3" key="1">
    <citation type="journal article" date="2014" name="Genome Announc.">
        <title>Genome Sequence of Pseudomonas sp. Strain P482, a Tomato Rhizosphere Isolate with Broad-Spectrum Antimicrobial Activity.</title>
        <authorList>
            <person name="Krzyzanowska D.M."/>
            <person name="Ossowicki A."/>
            <person name="Jafra S."/>
        </authorList>
    </citation>
    <scope>NUCLEOTIDE SEQUENCE [LARGE SCALE GENOMIC DNA]</scope>
    <source>
        <strain evidence="2 3">P482</strain>
    </source>
</reference>
<evidence type="ECO:0000313" key="2">
    <source>
        <dbReference type="EMBL" id="KDN97946.1"/>
    </source>
</evidence>
<gene>
    <name evidence="2" type="ORF">BV82_4251</name>
</gene>
<accession>A0AAP0SH12</accession>
<dbReference type="Proteomes" id="UP000027121">
    <property type="component" value="Chromosome"/>
</dbReference>
<protein>
    <submittedName>
        <fullName evidence="2">DUF1266 domain-containing protein</fullName>
    </submittedName>
</protein>
<dbReference type="AlphaFoldDB" id="A0AAP0SH12"/>
<dbReference type="Pfam" id="PF06889">
    <property type="entry name" value="DUF1266"/>
    <property type="match status" value="1"/>
</dbReference>
<feature type="domain" description="DUF1266" evidence="1">
    <location>
        <begin position="40"/>
        <end position="213"/>
    </location>
</feature>
<dbReference type="GeneID" id="98284636"/>
<evidence type="ECO:0000259" key="1">
    <source>
        <dbReference type="Pfam" id="PF06889"/>
    </source>
</evidence>
<dbReference type="RefSeq" id="WP_010224245.1">
    <property type="nucleotide sequence ID" value="NZ_CP071706.1"/>
</dbReference>
<dbReference type="InterPro" id="IPR009677">
    <property type="entry name" value="DUF1266"/>
</dbReference>
<name>A0AAP0SH12_9PSED</name>
<dbReference type="EMBL" id="CP071706">
    <property type="protein sequence ID" value="KDN97946.1"/>
    <property type="molecule type" value="Genomic_DNA"/>
</dbReference>
<reference evidence="2 3" key="2">
    <citation type="journal article" date="2016" name="Front. Microbiol.">
        <title>When Genome-Based Approach Meets the 'Old but Good': Revealing Genes Involved in the Antibacterial Activity of Pseudomonas sp. P482 against Soft Rot Pathogens.</title>
        <authorList>
            <person name="Krzyzanowska D.M."/>
            <person name="Ossowicki A."/>
            <person name="Rajewska M."/>
            <person name="Maciag T."/>
            <person name="Jablonska M."/>
            <person name="Obuchowski M."/>
            <person name="Heeb S."/>
            <person name="Jafra S."/>
        </authorList>
    </citation>
    <scope>NUCLEOTIDE SEQUENCE [LARGE SCALE GENOMIC DNA]</scope>
    <source>
        <strain evidence="2 3">P482</strain>
    </source>
</reference>
<evidence type="ECO:0000313" key="3">
    <source>
        <dbReference type="Proteomes" id="UP000027121"/>
    </source>
</evidence>